<feature type="transmembrane region" description="Helical" evidence="2">
    <location>
        <begin position="6"/>
        <end position="25"/>
    </location>
</feature>
<keyword evidence="2" id="KW-1133">Transmembrane helix</keyword>
<evidence type="ECO:0000256" key="2">
    <source>
        <dbReference type="SAM" id="Phobius"/>
    </source>
</evidence>
<keyword evidence="4" id="KW-1185">Reference proteome</keyword>
<accession>A0A5N6TVM6</accession>
<evidence type="ECO:0000313" key="3">
    <source>
        <dbReference type="EMBL" id="KAE8150436.1"/>
    </source>
</evidence>
<feature type="region of interest" description="Disordered" evidence="1">
    <location>
        <begin position="30"/>
        <end position="58"/>
    </location>
</feature>
<protein>
    <submittedName>
        <fullName evidence="3">Uncharacterized protein</fullName>
    </submittedName>
</protein>
<feature type="compositionally biased region" description="Basic residues" evidence="1">
    <location>
        <begin position="35"/>
        <end position="48"/>
    </location>
</feature>
<name>A0A5N6TVM6_ASPAV</name>
<dbReference type="Proteomes" id="UP000325780">
    <property type="component" value="Unassembled WGS sequence"/>
</dbReference>
<proteinExistence type="predicted"/>
<dbReference type="AlphaFoldDB" id="A0A5N6TVM6"/>
<evidence type="ECO:0000313" key="4">
    <source>
        <dbReference type="Proteomes" id="UP000325780"/>
    </source>
</evidence>
<keyword evidence="2" id="KW-0472">Membrane</keyword>
<sequence>MPNVDVSGCVLFLFYNFSGFVFPFVKLNKFPPSGRGRKTNGVKKRKEKREKSWNLVRQ</sequence>
<reference evidence="3 4" key="1">
    <citation type="submission" date="2019-04" db="EMBL/GenBank/DDBJ databases">
        <title>Friends and foes A comparative genomics study of 23 Aspergillus species from section Flavi.</title>
        <authorList>
            <consortium name="DOE Joint Genome Institute"/>
            <person name="Kjaerbolling I."/>
            <person name="Vesth T."/>
            <person name="Frisvad J.C."/>
            <person name="Nybo J.L."/>
            <person name="Theobald S."/>
            <person name="Kildgaard S."/>
            <person name="Isbrandt T."/>
            <person name="Kuo A."/>
            <person name="Sato A."/>
            <person name="Lyhne E.K."/>
            <person name="Kogle M.E."/>
            <person name="Wiebenga A."/>
            <person name="Kun R.S."/>
            <person name="Lubbers R.J."/>
            <person name="Makela M.R."/>
            <person name="Barry K."/>
            <person name="Chovatia M."/>
            <person name="Clum A."/>
            <person name="Daum C."/>
            <person name="Haridas S."/>
            <person name="He G."/>
            <person name="LaButti K."/>
            <person name="Lipzen A."/>
            <person name="Mondo S."/>
            <person name="Riley R."/>
            <person name="Salamov A."/>
            <person name="Simmons B.A."/>
            <person name="Magnuson J.K."/>
            <person name="Henrissat B."/>
            <person name="Mortensen U.H."/>
            <person name="Larsen T.O."/>
            <person name="Devries R.P."/>
            <person name="Grigoriev I.V."/>
            <person name="Machida M."/>
            <person name="Baker S.E."/>
            <person name="Andersen M.R."/>
        </authorList>
    </citation>
    <scope>NUCLEOTIDE SEQUENCE [LARGE SCALE GENOMIC DNA]</scope>
    <source>
        <strain evidence="3 4">IBT 18842</strain>
    </source>
</reference>
<organism evidence="3 4">
    <name type="scientific">Aspergillus avenaceus</name>
    <dbReference type="NCBI Taxonomy" id="36643"/>
    <lineage>
        <taxon>Eukaryota</taxon>
        <taxon>Fungi</taxon>
        <taxon>Dikarya</taxon>
        <taxon>Ascomycota</taxon>
        <taxon>Pezizomycotina</taxon>
        <taxon>Eurotiomycetes</taxon>
        <taxon>Eurotiomycetidae</taxon>
        <taxon>Eurotiales</taxon>
        <taxon>Aspergillaceae</taxon>
        <taxon>Aspergillus</taxon>
        <taxon>Aspergillus subgen. Circumdati</taxon>
    </lineage>
</organism>
<dbReference type="EMBL" id="ML742094">
    <property type="protein sequence ID" value="KAE8150436.1"/>
    <property type="molecule type" value="Genomic_DNA"/>
</dbReference>
<gene>
    <name evidence="3" type="ORF">BDV25DRAFT_154417</name>
</gene>
<evidence type="ECO:0000256" key="1">
    <source>
        <dbReference type="SAM" id="MobiDB-lite"/>
    </source>
</evidence>
<keyword evidence="2" id="KW-0812">Transmembrane</keyword>